<feature type="domain" description="DUF2726" evidence="1">
    <location>
        <begin position="73"/>
        <end position="191"/>
    </location>
</feature>
<evidence type="ECO:0000313" key="3">
    <source>
        <dbReference type="Proteomes" id="UP001570071"/>
    </source>
</evidence>
<proteinExistence type="predicted"/>
<keyword evidence="3" id="KW-1185">Reference proteome</keyword>
<comment type="caution">
    <text evidence="2">The sequence shown here is derived from an EMBL/GenBank/DDBJ whole genome shotgun (WGS) entry which is preliminary data.</text>
</comment>
<evidence type="ECO:0000259" key="1">
    <source>
        <dbReference type="Pfam" id="PF10881"/>
    </source>
</evidence>
<dbReference type="InterPro" id="IPR024402">
    <property type="entry name" value="DUF2726"/>
</dbReference>
<evidence type="ECO:0000313" key="2">
    <source>
        <dbReference type="EMBL" id="MEZ8719548.1"/>
    </source>
</evidence>
<reference evidence="2 3" key="1">
    <citation type="journal article" date="2024" name="ISME J.">
        <title>Tailless and filamentous prophages are predominant in marine Vibrio.</title>
        <authorList>
            <person name="Steensen K."/>
            <person name="Seneca J."/>
            <person name="Bartlau N."/>
            <person name="Yu X.A."/>
            <person name="Hussain F.A."/>
            <person name="Polz M.F."/>
        </authorList>
    </citation>
    <scope>NUCLEOTIDE SEQUENCE [LARGE SCALE GENOMIC DNA]</scope>
    <source>
        <strain evidence="2 3">10N.239.312.F12</strain>
    </source>
</reference>
<dbReference type="EMBL" id="JBFSSG010000001">
    <property type="protein sequence ID" value="MEZ8719548.1"/>
    <property type="molecule type" value="Genomic_DNA"/>
</dbReference>
<organism evidence="2 3">
    <name type="scientific">Vibrio pomeroyi</name>
    <dbReference type="NCBI Taxonomy" id="198832"/>
    <lineage>
        <taxon>Bacteria</taxon>
        <taxon>Pseudomonadati</taxon>
        <taxon>Pseudomonadota</taxon>
        <taxon>Gammaproteobacteria</taxon>
        <taxon>Vibrionales</taxon>
        <taxon>Vibrionaceae</taxon>
        <taxon>Vibrio</taxon>
    </lineage>
</organism>
<sequence>MKKEQIGLGIVSTALLVLVATPTPSWICYPIALVGLGVILHTPGAKKAGGTQEDHQFKDANGDIVKYNTRYGLLTKAERSFYGVLESVVPDDLVIMSKVRIADVLVACKTLHTNDKRRLFTKISSKHFDFVLCKKTDLSFMAAIELDDSSHQRKDRIERDKFVNMACASAGFPLYHCKAKYAYQPEELRSIVFPQEEPQLQEG</sequence>
<protein>
    <submittedName>
        <fullName evidence="2">DUF2726 domain-containing protein</fullName>
    </submittedName>
</protein>
<gene>
    <name evidence="2" type="ORF">AB6D66_00620</name>
</gene>
<accession>A0ABV4MQY1</accession>
<dbReference type="RefSeq" id="WP_269337320.1">
    <property type="nucleotide sequence ID" value="NZ_JBFSSG010000001.1"/>
</dbReference>
<dbReference type="Proteomes" id="UP001570071">
    <property type="component" value="Unassembled WGS sequence"/>
</dbReference>
<dbReference type="Pfam" id="PF10881">
    <property type="entry name" value="DUF2726"/>
    <property type="match status" value="1"/>
</dbReference>
<name>A0ABV4MQY1_9VIBR</name>